<keyword evidence="9" id="KW-1185">Reference proteome</keyword>
<evidence type="ECO:0000259" key="8">
    <source>
        <dbReference type="PROSITE" id="PS50250"/>
    </source>
</evidence>
<evidence type="ECO:0000256" key="1">
    <source>
        <dbReference type="ARBA" id="ARBA00004123"/>
    </source>
</evidence>
<dbReference type="InterPro" id="IPR033205">
    <property type="entry name" value="COP9_CSN8"/>
</dbReference>
<dbReference type="CTD" id="49077"/>
<dbReference type="Gene3D" id="1.25.40.990">
    <property type="match status" value="1"/>
</dbReference>
<dbReference type="InterPro" id="IPR033464">
    <property type="entry name" value="CSN8_PSD8_EIF3K"/>
</dbReference>
<feature type="domain" description="PCI" evidence="8">
    <location>
        <begin position="1"/>
        <end position="175"/>
    </location>
</feature>
<sequence length="187" mass="21180">MVLNEVDKFLNELEKAELEAPGGIATAQTYAQLLAVYLYQNDLCNAKYLWKRIPCDLKGSSSELAQIWVVGQRMWQRDWPAVHVALNTEWSEDVADIMAALKDNVRERAITLISKAYSSLDLIVFASMTGLTLEEARRVAIERGWTVDGTMVQPSKIEKEESNLASEVCLTEDQLYKLTQFVSFLEN</sequence>
<dbReference type="PANTHER" id="PTHR13339:SF0">
    <property type="entry name" value="COP9 SIGNALOSOME COMPLEX SUBUNIT 8"/>
    <property type="match status" value="1"/>
</dbReference>
<dbReference type="PROSITE" id="PS50250">
    <property type="entry name" value="PCI"/>
    <property type="match status" value="1"/>
</dbReference>
<evidence type="ECO:0000313" key="9">
    <source>
        <dbReference type="Proteomes" id="UP000694925"/>
    </source>
</evidence>
<dbReference type="RefSeq" id="XP_017890289.1">
    <property type="nucleotide sequence ID" value="XM_018034800.2"/>
</dbReference>
<organism evidence="9 10">
    <name type="scientific">Ceratina calcarata</name>
    <dbReference type="NCBI Taxonomy" id="156304"/>
    <lineage>
        <taxon>Eukaryota</taxon>
        <taxon>Metazoa</taxon>
        <taxon>Ecdysozoa</taxon>
        <taxon>Arthropoda</taxon>
        <taxon>Hexapoda</taxon>
        <taxon>Insecta</taxon>
        <taxon>Pterygota</taxon>
        <taxon>Neoptera</taxon>
        <taxon>Endopterygota</taxon>
        <taxon>Hymenoptera</taxon>
        <taxon>Apocrita</taxon>
        <taxon>Aculeata</taxon>
        <taxon>Apoidea</taxon>
        <taxon>Anthophila</taxon>
        <taxon>Apidae</taxon>
        <taxon>Ceratina</taxon>
        <taxon>Zadontomerus</taxon>
    </lineage>
</organism>
<evidence type="ECO:0000256" key="3">
    <source>
        <dbReference type="ARBA" id="ARBA00008252"/>
    </source>
</evidence>
<evidence type="ECO:0000256" key="5">
    <source>
        <dbReference type="ARBA" id="ARBA00022490"/>
    </source>
</evidence>
<comment type="subcellular location">
    <subcellularLocation>
        <location evidence="2">Cytoplasm</location>
    </subcellularLocation>
    <subcellularLocation>
        <location evidence="1">Nucleus</location>
    </subcellularLocation>
</comment>
<accession>A0AAJ7NDT3</accession>
<evidence type="ECO:0000313" key="10">
    <source>
        <dbReference type="RefSeq" id="XP_017890289.1"/>
    </source>
</evidence>
<dbReference type="GO" id="GO:0008180">
    <property type="term" value="C:COP9 signalosome"/>
    <property type="evidence" value="ECO:0007669"/>
    <property type="project" value="UniProtKB-KW"/>
</dbReference>
<keyword evidence="5" id="KW-0963">Cytoplasm</keyword>
<evidence type="ECO:0000256" key="6">
    <source>
        <dbReference type="ARBA" id="ARBA00022790"/>
    </source>
</evidence>
<keyword evidence="6" id="KW-0736">Signalosome</keyword>
<dbReference type="GO" id="GO:0010387">
    <property type="term" value="P:COP9 signalosome assembly"/>
    <property type="evidence" value="ECO:0007669"/>
    <property type="project" value="InterPro"/>
</dbReference>
<dbReference type="Proteomes" id="UP000694925">
    <property type="component" value="Unplaced"/>
</dbReference>
<dbReference type="AlphaFoldDB" id="A0AAJ7NDT3"/>
<keyword evidence="7" id="KW-0539">Nucleus</keyword>
<name>A0AAJ7NDT3_9HYME</name>
<comment type="similarity">
    <text evidence="3">Belongs to the CSN8 family.</text>
</comment>
<dbReference type="GO" id="GO:0005737">
    <property type="term" value="C:cytoplasm"/>
    <property type="evidence" value="ECO:0007669"/>
    <property type="project" value="UniProtKB-SubCell"/>
</dbReference>
<reference evidence="10" key="1">
    <citation type="submission" date="2025-08" db="UniProtKB">
        <authorList>
            <consortium name="RefSeq"/>
        </authorList>
    </citation>
    <scope>IDENTIFICATION</scope>
    <source>
        <tissue evidence="10">Whole body</tissue>
    </source>
</reference>
<dbReference type="GO" id="GO:0000338">
    <property type="term" value="P:protein deneddylation"/>
    <property type="evidence" value="ECO:0007669"/>
    <property type="project" value="InterPro"/>
</dbReference>
<proteinExistence type="inferred from homology"/>
<dbReference type="Pfam" id="PF10075">
    <property type="entry name" value="CSN8_PSD8_EIF3K"/>
    <property type="match status" value="1"/>
</dbReference>
<dbReference type="GeneID" id="108631093"/>
<dbReference type="KEGG" id="ccal:108631093"/>
<protein>
    <recommendedName>
        <fullName evidence="4">COP9 signalosome complex subunit 8</fullName>
    </recommendedName>
</protein>
<dbReference type="PANTHER" id="PTHR13339">
    <property type="entry name" value="COP9 SIGNALOSOME COMPLEX SUBUNIT 8"/>
    <property type="match status" value="1"/>
</dbReference>
<evidence type="ECO:0000256" key="7">
    <source>
        <dbReference type="ARBA" id="ARBA00023242"/>
    </source>
</evidence>
<evidence type="ECO:0000256" key="2">
    <source>
        <dbReference type="ARBA" id="ARBA00004496"/>
    </source>
</evidence>
<gene>
    <name evidence="10" type="primary">LOC108631093</name>
</gene>
<dbReference type="InterPro" id="IPR000717">
    <property type="entry name" value="PCI_dom"/>
</dbReference>
<evidence type="ECO:0000256" key="4">
    <source>
        <dbReference type="ARBA" id="ARBA00014875"/>
    </source>
</evidence>